<dbReference type="GO" id="GO:0005794">
    <property type="term" value="C:Golgi apparatus"/>
    <property type="evidence" value="ECO:0007669"/>
    <property type="project" value="TreeGrafter"/>
</dbReference>
<protein>
    <recommendedName>
        <fullName evidence="1">Methyltransferase FkbM domain-containing protein</fullName>
    </recommendedName>
</protein>
<dbReference type="GO" id="GO:0016197">
    <property type="term" value="P:endosomal transport"/>
    <property type="evidence" value="ECO:0007669"/>
    <property type="project" value="TreeGrafter"/>
</dbReference>
<dbReference type="Proteomes" id="UP001208570">
    <property type="component" value="Unassembled WGS sequence"/>
</dbReference>
<proteinExistence type="predicted"/>
<name>A0AAD9NDT9_9ANNE</name>
<reference evidence="2" key="1">
    <citation type="journal article" date="2023" name="Mol. Biol. Evol.">
        <title>Third-Generation Sequencing Reveals the Adaptive Role of the Epigenome in Three Deep-Sea Polychaetes.</title>
        <authorList>
            <person name="Perez M."/>
            <person name="Aroh O."/>
            <person name="Sun Y."/>
            <person name="Lan Y."/>
            <person name="Juniper S.K."/>
            <person name="Young C.R."/>
            <person name="Angers B."/>
            <person name="Qian P.Y."/>
        </authorList>
    </citation>
    <scope>NUCLEOTIDE SEQUENCE</scope>
    <source>
        <strain evidence="2">P08H-3</strain>
    </source>
</reference>
<feature type="domain" description="Methyltransferase FkbM" evidence="1">
    <location>
        <begin position="127"/>
        <end position="191"/>
    </location>
</feature>
<evidence type="ECO:0000313" key="2">
    <source>
        <dbReference type="EMBL" id="KAK2164621.1"/>
    </source>
</evidence>
<evidence type="ECO:0000259" key="1">
    <source>
        <dbReference type="Pfam" id="PF05050"/>
    </source>
</evidence>
<evidence type="ECO:0000313" key="3">
    <source>
        <dbReference type="Proteomes" id="UP001208570"/>
    </source>
</evidence>
<organism evidence="2 3">
    <name type="scientific">Paralvinella palmiformis</name>
    <dbReference type="NCBI Taxonomy" id="53620"/>
    <lineage>
        <taxon>Eukaryota</taxon>
        <taxon>Metazoa</taxon>
        <taxon>Spiralia</taxon>
        <taxon>Lophotrochozoa</taxon>
        <taxon>Annelida</taxon>
        <taxon>Polychaeta</taxon>
        <taxon>Sedentaria</taxon>
        <taxon>Canalipalpata</taxon>
        <taxon>Terebellida</taxon>
        <taxon>Terebelliformia</taxon>
        <taxon>Alvinellidae</taxon>
        <taxon>Paralvinella</taxon>
    </lineage>
</organism>
<dbReference type="GO" id="GO:0005886">
    <property type="term" value="C:plasma membrane"/>
    <property type="evidence" value="ECO:0007669"/>
    <property type="project" value="TreeGrafter"/>
</dbReference>
<dbReference type="SUPFAM" id="SSF53335">
    <property type="entry name" value="S-adenosyl-L-methionine-dependent methyltransferases"/>
    <property type="match status" value="1"/>
</dbReference>
<dbReference type="InterPro" id="IPR006342">
    <property type="entry name" value="FkbM_mtfrase"/>
</dbReference>
<dbReference type="InterPro" id="IPR053202">
    <property type="entry name" value="EGF_Rcpt_Signaling_Reg"/>
</dbReference>
<keyword evidence="3" id="KW-1185">Reference proteome</keyword>
<dbReference type="EMBL" id="JAODUP010000061">
    <property type="protein sequence ID" value="KAK2164621.1"/>
    <property type="molecule type" value="Genomic_DNA"/>
</dbReference>
<dbReference type="PANTHER" id="PTHR34009">
    <property type="entry name" value="PROTEIN STAR"/>
    <property type="match status" value="1"/>
</dbReference>
<accession>A0AAD9NDT9</accession>
<dbReference type="Gene3D" id="3.40.50.150">
    <property type="entry name" value="Vaccinia Virus protein VP39"/>
    <property type="match status" value="1"/>
</dbReference>
<dbReference type="GO" id="GO:0006888">
    <property type="term" value="P:endoplasmic reticulum to Golgi vesicle-mediated transport"/>
    <property type="evidence" value="ECO:0007669"/>
    <property type="project" value="TreeGrafter"/>
</dbReference>
<gene>
    <name evidence="2" type="ORF">LSH36_61g09051</name>
</gene>
<dbReference type="AlphaFoldDB" id="A0AAD9NDT9"/>
<sequence>MPGRIYRSKLALSTAIVTGFLLMISRLQLSRLTIEDRSIIQPTKLYNKPKICQPNITNATYFSQGREDQALFERCFSSPPRCNGVYVEIGALDGVKYSVTKFFEDYLNWTGVLIEALPENIGNGFSTVRQVPCRPIGSMLADAGIERVDIFVLDVEGSEFMVLQTMDWSIPVGVFVVEMSHNDNDRMVKKLLYRKGYYKSKWKIDHYCPAETGCARNEVFERAHLSSER</sequence>
<dbReference type="GO" id="GO:0005789">
    <property type="term" value="C:endoplasmic reticulum membrane"/>
    <property type="evidence" value="ECO:0007669"/>
    <property type="project" value="TreeGrafter"/>
</dbReference>
<dbReference type="PANTHER" id="PTHR34009:SF2">
    <property type="entry name" value="PROTEIN STAR"/>
    <property type="match status" value="1"/>
</dbReference>
<dbReference type="Pfam" id="PF05050">
    <property type="entry name" value="Methyltransf_21"/>
    <property type="match status" value="1"/>
</dbReference>
<comment type="caution">
    <text evidence="2">The sequence shown here is derived from an EMBL/GenBank/DDBJ whole genome shotgun (WGS) entry which is preliminary data.</text>
</comment>
<dbReference type="InterPro" id="IPR029063">
    <property type="entry name" value="SAM-dependent_MTases_sf"/>
</dbReference>
<dbReference type="GO" id="GO:0031902">
    <property type="term" value="C:late endosome membrane"/>
    <property type="evidence" value="ECO:0007669"/>
    <property type="project" value="TreeGrafter"/>
</dbReference>